<dbReference type="PANTHER" id="PTHR42870:SF1">
    <property type="entry name" value="NON-SPECIFIC LIPID-TRANSFER PROTEIN-LIKE 2"/>
    <property type="match status" value="1"/>
</dbReference>
<evidence type="ECO:0000259" key="1">
    <source>
        <dbReference type="Pfam" id="PF00108"/>
    </source>
</evidence>
<dbReference type="EMBL" id="CP001322">
    <property type="protein sequence ID" value="ACL05518.1"/>
    <property type="molecule type" value="Genomic_DNA"/>
</dbReference>
<dbReference type="KEGG" id="dal:Dalk_3832"/>
<name>B8FCA0_DESAL</name>
<evidence type="ECO:0000313" key="4">
    <source>
        <dbReference type="Proteomes" id="UP000000739"/>
    </source>
</evidence>
<dbReference type="Pfam" id="PF00108">
    <property type="entry name" value="Thiolase_N"/>
    <property type="match status" value="1"/>
</dbReference>
<dbReference type="PANTHER" id="PTHR42870">
    <property type="entry name" value="ACETYL-COA C-ACETYLTRANSFERASE"/>
    <property type="match status" value="1"/>
</dbReference>
<dbReference type="GO" id="GO:0016747">
    <property type="term" value="F:acyltransferase activity, transferring groups other than amino-acyl groups"/>
    <property type="evidence" value="ECO:0007669"/>
    <property type="project" value="InterPro"/>
</dbReference>
<feature type="domain" description="Thiolase N-terminal" evidence="1">
    <location>
        <begin position="4"/>
        <end position="121"/>
    </location>
</feature>
<evidence type="ECO:0000259" key="2">
    <source>
        <dbReference type="Pfam" id="PF22691"/>
    </source>
</evidence>
<accession>B8FCA0</accession>
<gene>
    <name evidence="3" type="ordered locus">Dalk_3832</name>
</gene>
<dbReference type="SUPFAM" id="SSF53901">
    <property type="entry name" value="Thiolase-like"/>
    <property type="match status" value="1"/>
</dbReference>
<protein>
    <submittedName>
        <fullName evidence="3">Acetyl-CoA acetyltransferase (Thiolase-II like)</fullName>
        <ecNumber evidence="3">2.3.1.176</ecNumber>
    </submittedName>
</protein>
<keyword evidence="4" id="KW-1185">Reference proteome</keyword>
<reference evidence="3 4" key="1">
    <citation type="journal article" date="2012" name="Environ. Microbiol.">
        <title>The genome sequence of Desulfatibacillum alkenivorans AK-01: a blueprint for anaerobic alkane oxidation.</title>
        <authorList>
            <person name="Callaghan A.V."/>
            <person name="Morris B.E."/>
            <person name="Pereira I.A."/>
            <person name="McInerney M.J."/>
            <person name="Austin R.N."/>
            <person name="Groves J.T."/>
            <person name="Kukor J.J."/>
            <person name="Suflita J.M."/>
            <person name="Young L.Y."/>
            <person name="Zylstra G.J."/>
            <person name="Wawrik B."/>
        </authorList>
    </citation>
    <scope>NUCLEOTIDE SEQUENCE [LARGE SCALE GENOMIC DNA]</scope>
    <source>
        <strain evidence="3 4">AK-01</strain>
    </source>
</reference>
<dbReference type="CDD" id="cd00829">
    <property type="entry name" value="SCP-x_thiolase"/>
    <property type="match status" value="1"/>
</dbReference>
<dbReference type="InterPro" id="IPR020616">
    <property type="entry name" value="Thiolase_N"/>
</dbReference>
<keyword evidence="3" id="KW-0012">Acyltransferase</keyword>
<dbReference type="InterPro" id="IPR055140">
    <property type="entry name" value="Thiolase_C_2"/>
</dbReference>
<dbReference type="AlphaFoldDB" id="B8FCA0"/>
<dbReference type="RefSeq" id="WP_015948569.1">
    <property type="nucleotide sequence ID" value="NC_011768.1"/>
</dbReference>
<sequence length="471" mass="50320">MRDVYVVGVHTIQFGKYLELSVKDLAAMTFKGCLEDAGLEKDDIQALWFSNSGWGDKGQACIRGQVALRHIGLDKIPITNVENACASASTALHNAWMGVGSGLYDVTMALGAEKLYHSNRAAVFAGFLGGIDIENCADIVEGLTDFQLNADDLRQMKEFQERYAGANGSGKKSKSKPKLPARLKGRAKDLWDNLTVAIRLGEAIGYDKVRKLAAVNSGDHSPFMDVYGFAARQHMKQFGSTVEQLAVIASKNHFNSTLNPNAQYRFEVSVDQVLADRLVTWPLTRSMCAPIGDGAASAIVCSGPMVRKLGLQKQAVKIRASVLGSGMDRPHGFDQPEIGERLSKIAYEKAGVGPDEINLAEVHDATAYGEMRQAENLGFCPIGEGGIFAESGATKLDGQIPINTSGGLTSRGHPIGASGLAQIHELTVQLRQQAGDRQIDGPKLGLAENGGGALGAEEAAMCIHILEAPAK</sequence>
<organism evidence="3 4">
    <name type="scientific">Desulfatibacillum aliphaticivorans</name>
    <dbReference type="NCBI Taxonomy" id="218208"/>
    <lineage>
        <taxon>Bacteria</taxon>
        <taxon>Pseudomonadati</taxon>
        <taxon>Thermodesulfobacteriota</taxon>
        <taxon>Desulfobacteria</taxon>
        <taxon>Desulfobacterales</taxon>
        <taxon>Desulfatibacillaceae</taxon>
        <taxon>Desulfatibacillum</taxon>
    </lineage>
</organism>
<dbReference type="Proteomes" id="UP000000739">
    <property type="component" value="Chromosome"/>
</dbReference>
<feature type="domain" description="Thiolase C-terminal" evidence="2">
    <location>
        <begin position="343"/>
        <end position="458"/>
    </location>
</feature>
<keyword evidence="3" id="KW-0808">Transferase</keyword>
<dbReference type="Gene3D" id="3.40.47.10">
    <property type="match status" value="1"/>
</dbReference>
<proteinExistence type="predicted"/>
<dbReference type="HOGENOM" id="CLU_035425_4_0_7"/>
<dbReference type="InterPro" id="IPR016039">
    <property type="entry name" value="Thiolase-like"/>
</dbReference>
<dbReference type="Pfam" id="PF22691">
    <property type="entry name" value="Thiolase_C_1"/>
    <property type="match status" value="1"/>
</dbReference>
<evidence type="ECO:0000313" key="3">
    <source>
        <dbReference type="EMBL" id="ACL05518.1"/>
    </source>
</evidence>
<dbReference type="eggNOG" id="COG0183">
    <property type="taxonomic scope" value="Bacteria"/>
</dbReference>
<dbReference type="EC" id="2.3.1.176" evidence="3"/>